<protein>
    <recommendedName>
        <fullName evidence="3">F-box domain-containing protein</fullName>
    </recommendedName>
</protein>
<accession>A0A151Z8N2</accession>
<name>A0A151Z8N2_TIELA</name>
<proteinExistence type="predicted"/>
<evidence type="ECO:0000313" key="1">
    <source>
        <dbReference type="EMBL" id="KYQ90301.1"/>
    </source>
</evidence>
<dbReference type="AlphaFoldDB" id="A0A151Z8N2"/>
<gene>
    <name evidence="1" type="ORF">DLAC_11752</name>
</gene>
<evidence type="ECO:0008006" key="3">
    <source>
        <dbReference type="Google" id="ProtNLM"/>
    </source>
</evidence>
<dbReference type="Proteomes" id="UP000076078">
    <property type="component" value="Unassembled WGS sequence"/>
</dbReference>
<keyword evidence="2" id="KW-1185">Reference proteome</keyword>
<sequence>MSYLPIPNYIIIEIFNHLVGIKLFAAERIQLRLIAKLRLISKDWNENVIPRIQFNQLSIKLKKGRNFGIVKKLLSMGICGFNLEINSKWFSEIVDYLTQSKSQCKVSIMLDLGISSTPEEHWNIIRNSNLLIDFVIFGSTDSLYHNSPPSIDAFIGVKHIELSNLGISPNMLIKYVEIIQPENFQLRSTPYTYDNYNHVDSLFDHIATKNKSITYLSNYNYTVLPTMRTIINLLNCNKTLKEFRITSLVVDTETHWEIHNSTLELVSYQLLIPLWKSDSKLTIIDFFDFGPQIFEMIPKYFKNLKQLVFTIKTENQHLLSEIIKLNCSIEDLTVHTTYSYKDLYNQKIIDSLSQNNHLKSLNIGHAYNDFISKFFKLNHPTISNLIVIPENHNFLLDVENDLIMNKTLKVLICKHMPNFVKDSLYLEILSTIISILEKNNNIIVFQYPYLSQNDLPTDKFVKISNLINNNNSLLKLDIFTSFIPKIKSLLDNKFIIN</sequence>
<dbReference type="EMBL" id="LODT01000037">
    <property type="protein sequence ID" value="KYQ90301.1"/>
    <property type="molecule type" value="Genomic_DNA"/>
</dbReference>
<dbReference type="InParanoid" id="A0A151Z8N2"/>
<reference evidence="1 2" key="1">
    <citation type="submission" date="2015-12" db="EMBL/GenBank/DDBJ databases">
        <title>Dictyostelia acquired genes for synthesis and detection of signals that induce cell-type specialization by lateral gene transfer from prokaryotes.</title>
        <authorList>
            <person name="Gloeckner G."/>
            <person name="Schaap P."/>
        </authorList>
    </citation>
    <scope>NUCLEOTIDE SEQUENCE [LARGE SCALE GENOMIC DNA]</scope>
    <source>
        <strain evidence="1 2">TK</strain>
    </source>
</reference>
<comment type="caution">
    <text evidence="1">The sequence shown here is derived from an EMBL/GenBank/DDBJ whole genome shotgun (WGS) entry which is preliminary data.</text>
</comment>
<evidence type="ECO:0000313" key="2">
    <source>
        <dbReference type="Proteomes" id="UP000076078"/>
    </source>
</evidence>
<organism evidence="1 2">
    <name type="scientific">Tieghemostelium lacteum</name>
    <name type="common">Slime mold</name>
    <name type="synonym">Dictyostelium lacteum</name>
    <dbReference type="NCBI Taxonomy" id="361077"/>
    <lineage>
        <taxon>Eukaryota</taxon>
        <taxon>Amoebozoa</taxon>
        <taxon>Evosea</taxon>
        <taxon>Eumycetozoa</taxon>
        <taxon>Dictyostelia</taxon>
        <taxon>Dictyosteliales</taxon>
        <taxon>Raperosteliaceae</taxon>
        <taxon>Tieghemostelium</taxon>
    </lineage>
</organism>